<dbReference type="SMART" id="SM00353">
    <property type="entry name" value="HLH"/>
    <property type="match status" value="1"/>
</dbReference>
<dbReference type="GO" id="GO:0005634">
    <property type="term" value="C:nucleus"/>
    <property type="evidence" value="ECO:0007669"/>
    <property type="project" value="UniProtKB-SubCell"/>
</dbReference>
<dbReference type="EMBL" id="BSYR01000022">
    <property type="protein sequence ID" value="GMI88252.1"/>
    <property type="molecule type" value="Genomic_DNA"/>
</dbReference>
<keyword evidence="9" id="KW-1185">Reference proteome</keyword>
<dbReference type="CDD" id="cd11393">
    <property type="entry name" value="bHLH_AtbHLH_like"/>
    <property type="match status" value="1"/>
</dbReference>
<evidence type="ECO:0000313" key="9">
    <source>
        <dbReference type="Proteomes" id="UP001165190"/>
    </source>
</evidence>
<evidence type="ECO:0000256" key="1">
    <source>
        <dbReference type="ARBA" id="ARBA00004123"/>
    </source>
</evidence>
<feature type="compositionally biased region" description="Polar residues" evidence="6">
    <location>
        <begin position="47"/>
        <end position="63"/>
    </location>
</feature>
<keyword evidence="2" id="KW-0805">Transcription regulation</keyword>
<gene>
    <name evidence="8" type="ORF">HRI_002494500</name>
</gene>
<dbReference type="InterPro" id="IPR011598">
    <property type="entry name" value="bHLH_dom"/>
</dbReference>
<keyword evidence="5" id="KW-0539">Nucleus</keyword>
<feature type="compositionally biased region" description="Low complexity" evidence="6">
    <location>
        <begin position="23"/>
        <end position="36"/>
    </location>
</feature>
<reference evidence="8" key="1">
    <citation type="submission" date="2023-05" db="EMBL/GenBank/DDBJ databases">
        <title>Genome and transcriptome analyses reveal genes involved in the formation of fine ridges on petal epidermal cells in Hibiscus trionum.</title>
        <authorList>
            <person name="Koshimizu S."/>
            <person name="Masuda S."/>
            <person name="Ishii T."/>
            <person name="Shirasu K."/>
            <person name="Hoshino A."/>
            <person name="Arita M."/>
        </authorList>
    </citation>
    <scope>NUCLEOTIDE SEQUENCE</scope>
    <source>
        <strain evidence="8">Hamamatsu line</strain>
    </source>
</reference>
<feature type="compositionally biased region" description="Polar residues" evidence="6">
    <location>
        <begin position="149"/>
        <end position="163"/>
    </location>
</feature>
<proteinExistence type="predicted"/>
<dbReference type="InterPro" id="IPR044278">
    <property type="entry name" value="BHLH95-like"/>
</dbReference>
<comment type="subcellular location">
    <subcellularLocation>
        <location evidence="1">Nucleus</location>
    </subcellularLocation>
</comment>
<name>A0A9W7I3J7_HIBTR</name>
<evidence type="ECO:0000256" key="5">
    <source>
        <dbReference type="ARBA" id="ARBA00023242"/>
    </source>
</evidence>
<evidence type="ECO:0000256" key="3">
    <source>
        <dbReference type="ARBA" id="ARBA00023125"/>
    </source>
</evidence>
<evidence type="ECO:0000256" key="6">
    <source>
        <dbReference type="SAM" id="MobiDB-lite"/>
    </source>
</evidence>
<evidence type="ECO:0000313" key="8">
    <source>
        <dbReference type="EMBL" id="GMI88252.1"/>
    </source>
</evidence>
<dbReference type="Pfam" id="PF00010">
    <property type="entry name" value="HLH"/>
    <property type="match status" value="1"/>
</dbReference>
<dbReference type="Gene3D" id="4.10.280.10">
    <property type="entry name" value="Helix-loop-helix DNA-binding domain"/>
    <property type="match status" value="1"/>
</dbReference>
<feature type="domain" description="BHLH" evidence="7">
    <location>
        <begin position="68"/>
        <end position="118"/>
    </location>
</feature>
<dbReference type="SUPFAM" id="SSF47459">
    <property type="entry name" value="HLH, helix-loop-helix DNA-binding domain"/>
    <property type="match status" value="1"/>
</dbReference>
<dbReference type="SUPFAM" id="SSF55021">
    <property type="entry name" value="ACT-like"/>
    <property type="match status" value="1"/>
</dbReference>
<dbReference type="GO" id="GO:0009960">
    <property type="term" value="P:endosperm development"/>
    <property type="evidence" value="ECO:0007669"/>
    <property type="project" value="InterPro"/>
</dbReference>
<dbReference type="OrthoDB" id="690068at2759"/>
<dbReference type="GO" id="GO:0003700">
    <property type="term" value="F:DNA-binding transcription factor activity"/>
    <property type="evidence" value="ECO:0007669"/>
    <property type="project" value="InterPro"/>
</dbReference>
<keyword evidence="3" id="KW-0238">DNA-binding</keyword>
<feature type="region of interest" description="Disordered" evidence="6">
    <location>
        <begin position="149"/>
        <end position="186"/>
    </location>
</feature>
<dbReference type="Proteomes" id="UP001165190">
    <property type="component" value="Unassembled WGS sequence"/>
</dbReference>
<dbReference type="CDD" id="cd04873">
    <property type="entry name" value="ACT_UUR-ACR-like"/>
    <property type="match status" value="1"/>
</dbReference>
<dbReference type="InterPro" id="IPR036638">
    <property type="entry name" value="HLH_DNA-bd_sf"/>
</dbReference>
<evidence type="ECO:0000259" key="7">
    <source>
        <dbReference type="PROSITE" id="PS50888"/>
    </source>
</evidence>
<dbReference type="PANTHER" id="PTHR46772:SF8">
    <property type="entry name" value="TRANSCRIPTION FACTOR BHLH95"/>
    <property type="match status" value="1"/>
</dbReference>
<dbReference type="GO" id="GO:0046983">
    <property type="term" value="F:protein dimerization activity"/>
    <property type="evidence" value="ECO:0007669"/>
    <property type="project" value="InterPro"/>
</dbReference>
<feature type="compositionally biased region" description="Low complexity" evidence="6">
    <location>
        <begin position="168"/>
        <end position="183"/>
    </location>
</feature>
<accession>A0A9W7I3J7</accession>
<dbReference type="AlphaFoldDB" id="A0A9W7I3J7"/>
<protein>
    <recommendedName>
        <fullName evidence="7">BHLH domain-containing protein</fullName>
    </recommendedName>
</protein>
<evidence type="ECO:0000256" key="2">
    <source>
        <dbReference type="ARBA" id="ARBA00023015"/>
    </source>
</evidence>
<feature type="region of interest" description="Disordered" evidence="6">
    <location>
        <begin position="1"/>
        <end position="67"/>
    </location>
</feature>
<dbReference type="GO" id="GO:0003677">
    <property type="term" value="F:DNA binding"/>
    <property type="evidence" value="ECO:0007669"/>
    <property type="project" value="UniProtKB-KW"/>
</dbReference>
<dbReference type="InterPro" id="IPR045239">
    <property type="entry name" value="bHLH95_bHLH"/>
</dbReference>
<dbReference type="PANTHER" id="PTHR46772">
    <property type="entry name" value="BHLH DOMAIN-CONTAINING PROTEIN"/>
    <property type="match status" value="1"/>
</dbReference>
<evidence type="ECO:0000256" key="4">
    <source>
        <dbReference type="ARBA" id="ARBA00023163"/>
    </source>
</evidence>
<keyword evidence="4" id="KW-0804">Transcription</keyword>
<feature type="compositionally biased region" description="Polar residues" evidence="6">
    <location>
        <begin position="12"/>
        <end position="22"/>
    </location>
</feature>
<dbReference type="InterPro" id="IPR045865">
    <property type="entry name" value="ACT-like_dom_sf"/>
</dbReference>
<sequence length="290" mass="32155">MSEEGGHDSFLQWENQPWTAALSNSDNNNNNNNKSSGGTGSEDKSAGKTNDQQQPLQDSTNTKRVAESDHDNHIWIERERRKKMRDMFSTLHDLLPQLPTKADKSTIVDEAVNYIKTLEKTLQKLQKQKLERLQGCIGLGYHHETPTVAAQNHQEAVDSSSRESFMADPPSSKNNSINKSPDSLSVSQSPLQFQTWRSPNVVLNICGREAQISVCSPKKPGLFTGVCCILEKHKMEVTSAHVSSESNRCMFMIQAHVASTGASKHQQAEGSEVEGIFKQAAAEIMCWVTS</sequence>
<organism evidence="8 9">
    <name type="scientific">Hibiscus trionum</name>
    <name type="common">Flower of an hour</name>
    <dbReference type="NCBI Taxonomy" id="183268"/>
    <lineage>
        <taxon>Eukaryota</taxon>
        <taxon>Viridiplantae</taxon>
        <taxon>Streptophyta</taxon>
        <taxon>Embryophyta</taxon>
        <taxon>Tracheophyta</taxon>
        <taxon>Spermatophyta</taxon>
        <taxon>Magnoliopsida</taxon>
        <taxon>eudicotyledons</taxon>
        <taxon>Gunneridae</taxon>
        <taxon>Pentapetalae</taxon>
        <taxon>rosids</taxon>
        <taxon>malvids</taxon>
        <taxon>Malvales</taxon>
        <taxon>Malvaceae</taxon>
        <taxon>Malvoideae</taxon>
        <taxon>Hibiscus</taxon>
    </lineage>
</organism>
<dbReference type="InterPro" id="IPR054502">
    <property type="entry name" value="bHLH-TF_ACT-like_plant"/>
</dbReference>
<comment type="caution">
    <text evidence="8">The sequence shown here is derived from an EMBL/GenBank/DDBJ whole genome shotgun (WGS) entry which is preliminary data.</text>
</comment>
<dbReference type="Pfam" id="PF22754">
    <property type="entry name" value="bHLH-TF_ACT-like_plant"/>
    <property type="match status" value="1"/>
</dbReference>
<dbReference type="PROSITE" id="PS50888">
    <property type="entry name" value="BHLH"/>
    <property type="match status" value="1"/>
</dbReference>